<feature type="coiled-coil region" evidence="1">
    <location>
        <begin position="4"/>
        <end position="38"/>
    </location>
</feature>
<evidence type="ECO:0000256" key="1">
    <source>
        <dbReference type="SAM" id="Coils"/>
    </source>
</evidence>
<keyword evidence="3" id="KW-1185">Reference proteome</keyword>
<keyword evidence="1" id="KW-0175">Coiled coil</keyword>
<name>A0A8H6SQR7_9AGAR</name>
<comment type="caution">
    <text evidence="2">The sequence shown here is derived from an EMBL/GenBank/DDBJ whole genome shotgun (WGS) entry which is preliminary data.</text>
</comment>
<dbReference type="Proteomes" id="UP000636479">
    <property type="component" value="Unassembled WGS sequence"/>
</dbReference>
<dbReference type="OrthoDB" id="2269034at2759"/>
<keyword evidence="2" id="KW-0808">Transferase</keyword>
<reference evidence="2" key="1">
    <citation type="submission" date="2020-05" db="EMBL/GenBank/DDBJ databases">
        <title>Mycena genomes resolve the evolution of fungal bioluminescence.</title>
        <authorList>
            <person name="Tsai I.J."/>
        </authorList>
    </citation>
    <scope>NUCLEOTIDE SEQUENCE</scope>
    <source>
        <strain evidence="2">171206Taipei</strain>
    </source>
</reference>
<accession>A0A8H6SQR7</accession>
<evidence type="ECO:0000313" key="3">
    <source>
        <dbReference type="Proteomes" id="UP000636479"/>
    </source>
</evidence>
<dbReference type="RefSeq" id="XP_037220230.1">
    <property type="nucleotide sequence ID" value="XM_037364586.1"/>
</dbReference>
<organism evidence="2 3">
    <name type="scientific">Mycena indigotica</name>
    <dbReference type="NCBI Taxonomy" id="2126181"/>
    <lineage>
        <taxon>Eukaryota</taxon>
        <taxon>Fungi</taxon>
        <taxon>Dikarya</taxon>
        <taxon>Basidiomycota</taxon>
        <taxon>Agaricomycotina</taxon>
        <taxon>Agaricomycetes</taxon>
        <taxon>Agaricomycetidae</taxon>
        <taxon>Agaricales</taxon>
        <taxon>Marasmiineae</taxon>
        <taxon>Mycenaceae</taxon>
        <taxon>Mycena</taxon>
    </lineage>
</organism>
<dbReference type="AlphaFoldDB" id="A0A8H6SQR7"/>
<proteinExistence type="predicted"/>
<dbReference type="GeneID" id="59347102"/>
<evidence type="ECO:0000313" key="2">
    <source>
        <dbReference type="EMBL" id="KAF7302230.1"/>
    </source>
</evidence>
<gene>
    <name evidence="2" type="ORF">MIND_00790000</name>
</gene>
<dbReference type="EMBL" id="JACAZF010000006">
    <property type="protein sequence ID" value="KAF7302230.1"/>
    <property type="molecule type" value="Genomic_DNA"/>
</dbReference>
<dbReference type="GO" id="GO:0016740">
    <property type="term" value="F:transferase activity"/>
    <property type="evidence" value="ECO:0007669"/>
    <property type="project" value="UniProtKB-KW"/>
</dbReference>
<sequence length="470" mass="53425">MTEAAALRVEIEELTRAITRQTKLLNEMQTKLDLLQEELRSIPYPILTLPTEIISKICVHSLPTTGFCFQTDSAPIVHTRISRLWRAIAISTPALWTWVRAWMPEKGWKNIFGLLDLWFSRSGDLPLAVNISGDLGWTKASTADGFFAILQKYSPRIRSLKLNMSSEDLLRLDTFDFQWDSLKTFSFGLLYEITPTFTPVFTFLHTAATLRDVELSSMLPSMFDVPWANVAKFDGAFYTTRESLQVFDLLANAEDMELVMYAAPDDGREESPNPVVYENIRRFCITDQGSPNDLSHPLECFTFPQLITLELKDEIDGDALDLFFRRSRCPLQKLVLTSGEVLSDVSIDTFTQLPSLLDLTLCSPSQTFLGDLLREYAGQAGFLPNLECLAITCQFPDQISLDILVDYVGLKLKQRRESLPDAKLPKSLRLVTETTESMRYQFSERRLSVYRELRSEGVQVEIVGGDFVIF</sequence>
<protein>
    <submittedName>
        <fullName evidence="2">Ribosomal-protein-alanine acetyltransferase</fullName>
    </submittedName>
</protein>